<evidence type="ECO:0008006" key="3">
    <source>
        <dbReference type="Google" id="ProtNLM"/>
    </source>
</evidence>
<dbReference type="InterPro" id="IPR036689">
    <property type="entry name" value="ESAT-6-like_sf"/>
</dbReference>
<accession>A0A1I6VXK2</accession>
<dbReference type="Gene3D" id="1.10.287.1060">
    <property type="entry name" value="ESAT-6-like"/>
    <property type="match status" value="1"/>
</dbReference>
<organism evidence="1 2">
    <name type="scientific">Streptomyces harbinensis</name>
    <dbReference type="NCBI Taxonomy" id="1176198"/>
    <lineage>
        <taxon>Bacteria</taxon>
        <taxon>Bacillati</taxon>
        <taxon>Actinomycetota</taxon>
        <taxon>Actinomycetes</taxon>
        <taxon>Kitasatosporales</taxon>
        <taxon>Streptomycetaceae</taxon>
        <taxon>Streptomyces</taxon>
    </lineage>
</organism>
<dbReference type="SUPFAM" id="SSF140453">
    <property type="entry name" value="EsxAB dimer-like"/>
    <property type="match status" value="1"/>
</dbReference>
<evidence type="ECO:0000313" key="1">
    <source>
        <dbReference type="EMBL" id="SFT18134.1"/>
    </source>
</evidence>
<dbReference type="Proteomes" id="UP000198873">
    <property type="component" value="Unassembled WGS sequence"/>
</dbReference>
<evidence type="ECO:0000313" key="2">
    <source>
        <dbReference type="Proteomes" id="UP000198873"/>
    </source>
</evidence>
<sequence length="118" mass="12503">MAEEPANSDLTVSSGDITTLLGHFEEAQQLIASMSAQSDETKTTVRAHWQSTSAGEFSRGQEQLGLDIHKLSAALENLAELVRLSRDGFSTEEQEQAAALKSVYAPLSTGGNPVVAGL</sequence>
<reference evidence="2" key="1">
    <citation type="submission" date="2016-10" db="EMBL/GenBank/DDBJ databases">
        <authorList>
            <person name="Varghese N."/>
            <person name="Submissions S."/>
        </authorList>
    </citation>
    <scope>NUCLEOTIDE SEQUENCE [LARGE SCALE GENOMIC DNA]</scope>
    <source>
        <strain evidence="2">CGMCC 4.7047</strain>
    </source>
</reference>
<proteinExistence type="predicted"/>
<dbReference type="STRING" id="1176198.SAMN05444716_110135"/>
<gene>
    <name evidence="1" type="ORF">SAMN05444716_110135</name>
</gene>
<dbReference type="AlphaFoldDB" id="A0A1I6VXK2"/>
<keyword evidence="2" id="KW-1185">Reference proteome</keyword>
<protein>
    <recommendedName>
        <fullName evidence="3">WXG100 family type VII secretion target</fullName>
    </recommendedName>
</protein>
<dbReference type="RefSeq" id="WP_019436299.1">
    <property type="nucleotide sequence ID" value="NZ_FPAB01000010.1"/>
</dbReference>
<name>A0A1I6VXK2_9ACTN</name>
<dbReference type="EMBL" id="FPAB01000010">
    <property type="protein sequence ID" value="SFT18134.1"/>
    <property type="molecule type" value="Genomic_DNA"/>
</dbReference>